<evidence type="ECO:0000313" key="1">
    <source>
        <dbReference type="EMBL" id="QVJ03062.1"/>
    </source>
</evidence>
<accession>A0A975LDB2</accession>
<dbReference type="EMBL" id="CP074402">
    <property type="protein sequence ID" value="QVJ03062.1"/>
    <property type="molecule type" value="Genomic_DNA"/>
</dbReference>
<proteinExistence type="predicted"/>
<keyword evidence="2" id="KW-1185">Reference proteome</keyword>
<reference evidence="1" key="1">
    <citation type="submission" date="2021-05" db="EMBL/GenBank/DDBJ databases">
        <authorList>
            <person name="Kaiqin L."/>
            <person name="Jian G."/>
        </authorList>
    </citation>
    <scope>NUCLEOTIDE SEQUENCE</scope>
    <source>
        <strain evidence="1">HDS5</strain>
    </source>
</reference>
<name>A0A975LDB2_9ACTN</name>
<evidence type="ECO:0000313" key="2">
    <source>
        <dbReference type="Proteomes" id="UP000682416"/>
    </source>
</evidence>
<dbReference type="KEGG" id="nec:KGD82_13590"/>
<protein>
    <submittedName>
        <fullName evidence="1">Uncharacterized protein</fullName>
    </submittedName>
</protein>
<organism evidence="1 2">
    <name type="scientific">Nocardiopsis eucommiae</name>
    <dbReference type="NCBI Taxonomy" id="2831970"/>
    <lineage>
        <taxon>Bacteria</taxon>
        <taxon>Bacillati</taxon>
        <taxon>Actinomycetota</taxon>
        <taxon>Actinomycetes</taxon>
        <taxon>Streptosporangiales</taxon>
        <taxon>Nocardiopsidaceae</taxon>
        <taxon>Nocardiopsis</taxon>
    </lineage>
</organism>
<dbReference type="Proteomes" id="UP000682416">
    <property type="component" value="Chromosome"/>
</dbReference>
<gene>
    <name evidence="1" type="ORF">KGD82_13590</name>
</gene>
<dbReference type="AlphaFoldDB" id="A0A975LDB2"/>
<sequence length="87" mass="9403">MSDPKPADTIRVQRHGDRLRITVDGVVLPFEVDAGGVQTVIAPGAHPGLMLTIPARRVLVDDCLDEVRSPEKQARIRAKLDSLAPPS</sequence>